<protein>
    <submittedName>
        <fullName evidence="4">Oxygen-dependent protoporphyrinogen oxidase</fullName>
        <ecNumber evidence="4">1.3.3.4</ecNumber>
    </submittedName>
</protein>
<dbReference type="Gene3D" id="1.10.3110.10">
    <property type="entry name" value="protoporphyrinogen ix oxidase, domain 3"/>
    <property type="match status" value="1"/>
</dbReference>
<feature type="domain" description="Amine oxidase" evidence="2">
    <location>
        <begin position="11"/>
        <end position="272"/>
    </location>
</feature>
<evidence type="ECO:0000259" key="2">
    <source>
        <dbReference type="Pfam" id="PF01593"/>
    </source>
</evidence>
<dbReference type="EMBL" id="JAFBCG010000001">
    <property type="protein sequence ID" value="MBM7803474.1"/>
    <property type="molecule type" value="Genomic_DNA"/>
</dbReference>
<dbReference type="EMBL" id="BMOI01000006">
    <property type="protein sequence ID" value="GGL00269.1"/>
    <property type="molecule type" value="Genomic_DNA"/>
</dbReference>
<proteinExistence type="predicted"/>
<dbReference type="RefSeq" id="WP_229727960.1">
    <property type="nucleotide sequence ID" value="NZ_BMOI01000006.1"/>
</dbReference>
<evidence type="ECO:0000313" key="5">
    <source>
        <dbReference type="Proteomes" id="UP000648535"/>
    </source>
</evidence>
<dbReference type="Proteomes" id="UP000746584">
    <property type="component" value="Unassembled WGS sequence"/>
</dbReference>
<dbReference type="InterPro" id="IPR050464">
    <property type="entry name" value="Zeta_carotene_desat/Oxidored"/>
</dbReference>
<reference evidence="4 6" key="3">
    <citation type="submission" date="2021-01" db="EMBL/GenBank/DDBJ databases">
        <title>Sequencing the genomes of 1000 actinobacteria strains.</title>
        <authorList>
            <person name="Klenk H.-P."/>
        </authorList>
    </citation>
    <scope>NUCLEOTIDE SEQUENCE [LARGE SCALE GENOMIC DNA]</scope>
    <source>
        <strain evidence="4 6">DSM 20542</strain>
    </source>
</reference>
<keyword evidence="4" id="KW-0560">Oxidoreductase</keyword>
<evidence type="ECO:0000313" key="6">
    <source>
        <dbReference type="Proteomes" id="UP000746584"/>
    </source>
</evidence>
<dbReference type="SUPFAM" id="SSF54373">
    <property type="entry name" value="FAD-linked reductases, C-terminal domain"/>
    <property type="match status" value="1"/>
</dbReference>
<gene>
    <name evidence="3" type="ORF">GCM10009769_18090</name>
    <name evidence="4" type="ORF">JOE58_002725</name>
</gene>
<dbReference type="Gene3D" id="3.50.50.60">
    <property type="entry name" value="FAD/NAD(P)-binding domain"/>
    <property type="match status" value="1"/>
</dbReference>
<dbReference type="Gene3D" id="3.90.660.20">
    <property type="entry name" value="Protoporphyrinogen oxidase, mitochondrial, domain 2"/>
    <property type="match status" value="1"/>
</dbReference>
<comment type="caution">
    <text evidence="3">The sequence shown here is derived from an EMBL/GenBank/DDBJ whole genome shotgun (WGS) entry which is preliminary data.</text>
</comment>
<name>A0A8H9G8G8_9MICO</name>
<keyword evidence="6" id="KW-1185">Reference proteome</keyword>
<reference evidence="3" key="2">
    <citation type="submission" date="2020-09" db="EMBL/GenBank/DDBJ databases">
        <authorList>
            <person name="Sun Q."/>
            <person name="Ohkuma M."/>
        </authorList>
    </citation>
    <scope>NUCLEOTIDE SEQUENCE</scope>
    <source>
        <strain evidence="3">JCM 1480</strain>
    </source>
</reference>
<dbReference type="AlphaFoldDB" id="A0A8H9G8G8"/>
<dbReference type="InterPro" id="IPR036188">
    <property type="entry name" value="FAD/NAD-bd_sf"/>
</dbReference>
<dbReference type="InterPro" id="IPR002937">
    <property type="entry name" value="Amino_oxidase"/>
</dbReference>
<dbReference type="GO" id="GO:0004729">
    <property type="term" value="F:oxygen-dependent protoporphyrinogen oxidase activity"/>
    <property type="evidence" value="ECO:0007669"/>
    <property type="project" value="UniProtKB-EC"/>
</dbReference>
<dbReference type="SUPFAM" id="SSF51905">
    <property type="entry name" value="FAD/NAD(P)-binding domain"/>
    <property type="match status" value="1"/>
</dbReference>
<evidence type="ECO:0000313" key="4">
    <source>
        <dbReference type="EMBL" id="MBM7803474.1"/>
    </source>
</evidence>
<dbReference type="Proteomes" id="UP000648535">
    <property type="component" value="Unassembled WGS sequence"/>
</dbReference>
<dbReference type="PANTHER" id="PTHR42923">
    <property type="entry name" value="PROTOPORPHYRINOGEN OXIDASE"/>
    <property type="match status" value="1"/>
</dbReference>
<evidence type="ECO:0000313" key="3">
    <source>
        <dbReference type="EMBL" id="GGL00269.1"/>
    </source>
</evidence>
<accession>A0A8H9G8G8</accession>
<dbReference type="Pfam" id="PF01593">
    <property type="entry name" value="Amino_oxidase"/>
    <property type="match status" value="1"/>
</dbReference>
<organism evidence="3 5">
    <name type="scientific">Curtobacterium luteum</name>
    <dbReference type="NCBI Taxonomy" id="33881"/>
    <lineage>
        <taxon>Bacteria</taxon>
        <taxon>Bacillati</taxon>
        <taxon>Actinomycetota</taxon>
        <taxon>Actinomycetes</taxon>
        <taxon>Micrococcales</taxon>
        <taxon>Microbacteriaceae</taxon>
        <taxon>Curtobacterium</taxon>
    </lineage>
</organism>
<dbReference type="PANTHER" id="PTHR42923:SF3">
    <property type="entry name" value="PROTOPORPHYRINOGEN OXIDASE"/>
    <property type="match status" value="1"/>
</dbReference>
<evidence type="ECO:0000256" key="1">
    <source>
        <dbReference type="SAM" id="MobiDB-lite"/>
    </source>
</evidence>
<feature type="region of interest" description="Disordered" evidence="1">
    <location>
        <begin position="350"/>
        <end position="374"/>
    </location>
</feature>
<reference evidence="3" key="1">
    <citation type="journal article" date="2014" name="Int. J. Syst. Evol. Microbiol.">
        <title>Complete genome sequence of Corynebacterium casei LMG S-19264T (=DSM 44701T), isolated from a smear-ripened cheese.</title>
        <authorList>
            <consortium name="US DOE Joint Genome Institute (JGI-PGF)"/>
            <person name="Walter F."/>
            <person name="Albersmeier A."/>
            <person name="Kalinowski J."/>
            <person name="Ruckert C."/>
        </authorList>
    </citation>
    <scope>NUCLEOTIDE SEQUENCE</scope>
    <source>
        <strain evidence="3">JCM 1480</strain>
    </source>
</reference>
<dbReference type="EC" id="1.3.3.4" evidence="4"/>
<sequence length="469" mass="47406">MTDVVVVGGGVAGLVAARDLAKGGAHVVLVEASGVLGGMVRRHTVAGIDLDMAADSFATRTDAISRLAIELGLGNDVVTPDQRGAWLMTRDGRTSPIPATGLLGIPGTPMAADVLAVVGQKGALRAQMDSLLPGPVGSKAPSLGELVRRRMGERVLDDLVVPIAGGVHSTHPDRLDPDRVAPGLRAALLRDGSLARAVLSLRSRAAAGSAVQGIRGGIARLVDELVADTETYHVDVRLHTTATAVEEHAVEVTGPDGVTERLVADHVLASTPDPRRASAADRTGIELVTLVVDEPALDAAPRGTGMLVHPDAESVAAKALTHATVKWPWLAEAADGRHVLRLSYATPPDGPAGARADGAAGSGPHGAAGAVSDAGGPAGVATSLPVDPSDPVGVRALRDASTLLGVRMGTDRVQGVARVRWYGPDTTAAGLADGVVGIGEASTGRGLSGIVAGARAAAERILDDADLGT</sequence>